<name>A0A1H6F8V7_9GAMM</name>
<proteinExistence type="inferred from homology"/>
<accession>A0A1H6F8V7</accession>
<dbReference type="PROSITE" id="PS51257">
    <property type="entry name" value="PROKAR_LIPOPROTEIN"/>
    <property type="match status" value="1"/>
</dbReference>
<comment type="subcellular location">
    <subcellularLocation>
        <location evidence="1">Periplasm</location>
    </subcellularLocation>
</comment>
<dbReference type="EMBL" id="FMSV02000498">
    <property type="protein sequence ID" value="SEH06540.1"/>
    <property type="molecule type" value="Genomic_DNA"/>
</dbReference>
<evidence type="ECO:0000313" key="5">
    <source>
        <dbReference type="Proteomes" id="UP000236724"/>
    </source>
</evidence>
<dbReference type="GO" id="GO:0042597">
    <property type="term" value="C:periplasmic space"/>
    <property type="evidence" value="ECO:0007669"/>
    <property type="project" value="UniProtKB-SubCell"/>
</dbReference>
<keyword evidence="3" id="KW-0732">Signal</keyword>
<dbReference type="SUPFAM" id="SSF53850">
    <property type="entry name" value="Periplasmic binding protein-like II"/>
    <property type="match status" value="1"/>
</dbReference>
<sequence length="365" mass="41233">MIFYRKLSMIGRAFIIVLLTLTFSGCDMLEGIAIGTSTEEVTAQGDVAQLKLVVPKYLPWLPWFLAAKEDVFQQYSEEYHVDITFEEADYEGAINKFVSREADAVVVTNIDGISKIATRGIEVDVILISSYSQGNDALLIPAENDANLKNKNLALESGSTAHYLLDRYLLRNQIDFDEVSISNTSELDLIAAFDTPEIAGIVSWNPVTGELIEQKNAKVLFSSQEVPREISHLLIVHRETLDQHPNFARALLATWFTMMERLQGNRRGATLDAFASLTELNRETIEARFDAIEFTETPARALSVIRDRRMKKTMRHIRFFMGRHELANDAEVGTWVSYPGRTPDRFHFNAQPLQNFIAPPEVDEG</sequence>
<dbReference type="Gene3D" id="3.40.190.10">
    <property type="entry name" value="Periplasmic binding protein-like II"/>
    <property type="match status" value="2"/>
</dbReference>
<protein>
    <submittedName>
        <fullName evidence="4">Alkanesulfonate transporter substrate-binding subunit</fullName>
    </submittedName>
</protein>
<dbReference type="Pfam" id="PF13379">
    <property type="entry name" value="NMT1_2"/>
    <property type="match status" value="1"/>
</dbReference>
<evidence type="ECO:0000256" key="2">
    <source>
        <dbReference type="ARBA" id="ARBA00010742"/>
    </source>
</evidence>
<evidence type="ECO:0000256" key="3">
    <source>
        <dbReference type="ARBA" id="ARBA00022729"/>
    </source>
</evidence>
<evidence type="ECO:0000256" key="1">
    <source>
        <dbReference type="ARBA" id="ARBA00004418"/>
    </source>
</evidence>
<dbReference type="OrthoDB" id="5292144at2"/>
<keyword evidence="5" id="KW-1185">Reference proteome</keyword>
<dbReference type="PANTHER" id="PTHR30024">
    <property type="entry name" value="ALIPHATIC SULFONATES-BINDING PROTEIN-RELATED"/>
    <property type="match status" value="1"/>
</dbReference>
<dbReference type="Proteomes" id="UP000236724">
    <property type="component" value="Unassembled WGS sequence"/>
</dbReference>
<dbReference type="RefSeq" id="WP_103920303.1">
    <property type="nucleotide sequence ID" value="NZ_FMSV02000498.1"/>
</dbReference>
<gene>
    <name evidence="4" type="ORF">MBHS_02403</name>
</gene>
<dbReference type="PANTHER" id="PTHR30024:SF47">
    <property type="entry name" value="TAURINE-BINDING PERIPLASMIC PROTEIN"/>
    <property type="match status" value="1"/>
</dbReference>
<reference evidence="4 5" key="1">
    <citation type="submission" date="2016-10" db="EMBL/GenBank/DDBJ databases">
        <authorList>
            <person name="de Groot N.N."/>
        </authorList>
    </citation>
    <scope>NUCLEOTIDE SEQUENCE [LARGE SCALE GENOMIC DNA]</scope>
    <source>
        <strain evidence="4">MBHS1</strain>
    </source>
</reference>
<dbReference type="AlphaFoldDB" id="A0A1H6F8V7"/>
<evidence type="ECO:0000313" key="4">
    <source>
        <dbReference type="EMBL" id="SEH06540.1"/>
    </source>
</evidence>
<organism evidence="4 5">
    <name type="scientific">Candidatus Venteria ishoeyi</name>
    <dbReference type="NCBI Taxonomy" id="1899563"/>
    <lineage>
        <taxon>Bacteria</taxon>
        <taxon>Pseudomonadati</taxon>
        <taxon>Pseudomonadota</taxon>
        <taxon>Gammaproteobacteria</taxon>
        <taxon>Thiotrichales</taxon>
        <taxon>Thiotrichaceae</taxon>
        <taxon>Venteria</taxon>
    </lineage>
</organism>
<comment type="similarity">
    <text evidence="2">Belongs to the bacterial solute-binding protein SsuA/TauA family.</text>
</comment>